<dbReference type="GeneID" id="33560944"/>
<evidence type="ECO:0000313" key="1">
    <source>
        <dbReference type="EMBL" id="ORX35862.1"/>
    </source>
</evidence>
<sequence>MTSLNDTHFQITVTAPTDDAKALFQRWKTPSLRGESLNDWRRVTTDDLGGDEPSDSELATTFRVYRHEFVRNEGGPKPCEDIPTLCVDFSDDATISKKDLEKLIDLAAKAICKSASLLEGLRDLQRQRDALAHPPLEAFHQLELSTRYLQKLLKSRASWGAARDQADSLLSLTHVSSLHGLTMASIKHAECLITNAGLTPTEEWISWTTNAKAWRP</sequence>
<organism evidence="1 2">
    <name type="scientific">Kockovaella imperatae</name>
    <dbReference type="NCBI Taxonomy" id="4999"/>
    <lineage>
        <taxon>Eukaryota</taxon>
        <taxon>Fungi</taxon>
        <taxon>Dikarya</taxon>
        <taxon>Basidiomycota</taxon>
        <taxon>Agaricomycotina</taxon>
        <taxon>Tremellomycetes</taxon>
        <taxon>Tremellales</taxon>
        <taxon>Cuniculitremaceae</taxon>
        <taxon>Kockovaella</taxon>
    </lineage>
</organism>
<dbReference type="AlphaFoldDB" id="A0A1Y1UCY1"/>
<dbReference type="EMBL" id="NBSH01000009">
    <property type="protein sequence ID" value="ORX35862.1"/>
    <property type="molecule type" value="Genomic_DNA"/>
</dbReference>
<dbReference type="Proteomes" id="UP000193218">
    <property type="component" value="Unassembled WGS sequence"/>
</dbReference>
<reference evidence="1 2" key="1">
    <citation type="submission" date="2017-03" db="EMBL/GenBank/DDBJ databases">
        <title>Widespread Adenine N6-methylation of Active Genes in Fungi.</title>
        <authorList>
            <consortium name="DOE Joint Genome Institute"/>
            <person name="Mondo S.J."/>
            <person name="Dannebaum R.O."/>
            <person name="Kuo R.C."/>
            <person name="Louie K.B."/>
            <person name="Bewick A.J."/>
            <person name="Labutti K."/>
            <person name="Haridas S."/>
            <person name="Kuo A."/>
            <person name="Salamov A."/>
            <person name="Ahrendt S.R."/>
            <person name="Lau R."/>
            <person name="Bowen B.P."/>
            <person name="Lipzen A."/>
            <person name="Sullivan W."/>
            <person name="Andreopoulos W.B."/>
            <person name="Clum A."/>
            <person name="Lindquist E."/>
            <person name="Daum C."/>
            <person name="Northen T.R."/>
            <person name="Ramamoorthy G."/>
            <person name="Schmitz R.J."/>
            <person name="Gryganskyi A."/>
            <person name="Culley D."/>
            <person name="Magnuson J."/>
            <person name="James T.Y."/>
            <person name="O'Malley M.A."/>
            <person name="Stajich J.E."/>
            <person name="Spatafora J.W."/>
            <person name="Visel A."/>
            <person name="Grigoriev I.V."/>
        </authorList>
    </citation>
    <scope>NUCLEOTIDE SEQUENCE [LARGE SCALE GENOMIC DNA]</scope>
    <source>
        <strain evidence="1 2">NRRL Y-17943</strain>
    </source>
</reference>
<evidence type="ECO:0000313" key="2">
    <source>
        <dbReference type="Proteomes" id="UP000193218"/>
    </source>
</evidence>
<comment type="caution">
    <text evidence="1">The sequence shown here is derived from an EMBL/GenBank/DDBJ whole genome shotgun (WGS) entry which is preliminary data.</text>
</comment>
<dbReference type="InParanoid" id="A0A1Y1UCY1"/>
<proteinExistence type="predicted"/>
<gene>
    <name evidence="1" type="ORF">BD324DRAFT_682021</name>
</gene>
<dbReference type="RefSeq" id="XP_021869991.1">
    <property type="nucleotide sequence ID" value="XM_022019135.1"/>
</dbReference>
<name>A0A1Y1UCY1_9TREE</name>
<accession>A0A1Y1UCY1</accession>
<protein>
    <submittedName>
        <fullName evidence="1">Uncharacterized protein</fullName>
    </submittedName>
</protein>
<keyword evidence="2" id="KW-1185">Reference proteome</keyword>